<sequence>MDTQTQPNVRAERLRLLALSPSTVLEAFLDQLNERHPLPAWTLVRGPECGLVMVRGRVGGQGAPFNAGEALVTRACVKMDAGLGCGYVLGEEPRHAELIAVLDALWQKEEFARLLDAELVPDLVARLQARYEDDRSRSAATKVDFFTMVRGEDKD</sequence>
<evidence type="ECO:0000313" key="1">
    <source>
        <dbReference type="EMBL" id="HIW01631.1"/>
    </source>
</evidence>
<protein>
    <submittedName>
        <fullName evidence="1">Phosphonate C-P lyase system protein PhnG</fullName>
    </submittedName>
</protein>
<reference evidence="1" key="2">
    <citation type="submission" date="2021-04" db="EMBL/GenBank/DDBJ databases">
        <authorList>
            <person name="Gilroy R."/>
        </authorList>
    </citation>
    <scope>NUCLEOTIDE SEQUENCE</scope>
    <source>
        <strain evidence="1">ChiHecec2B26-446</strain>
    </source>
</reference>
<dbReference type="EMBL" id="DXHV01000084">
    <property type="protein sequence ID" value="HIW01631.1"/>
    <property type="molecule type" value="Genomic_DNA"/>
</dbReference>
<evidence type="ECO:0000313" key="2">
    <source>
        <dbReference type="Proteomes" id="UP000886752"/>
    </source>
</evidence>
<reference evidence="1" key="1">
    <citation type="journal article" date="2021" name="PeerJ">
        <title>Extensive microbial diversity within the chicken gut microbiome revealed by metagenomics and culture.</title>
        <authorList>
            <person name="Gilroy R."/>
            <person name="Ravi A."/>
            <person name="Getino M."/>
            <person name="Pursley I."/>
            <person name="Horton D.L."/>
            <person name="Alikhan N.F."/>
            <person name="Baker D."/>
            <person name="Gharbi K."/>
            <person name="Hall N."/>
            <person name="Watson M."/>
            <person name="Adriaenssens E.M."/>
            <person name="Foster-Nyarko E."/>
            <person name="Jarju S."/>
            <person name="Secka A."/>
            <person name="Antonio M."/>
            <person name="Oren A."/>
            <person name="Chaudhuri R.R."/>
            <person name="La Ragione R."/>
            <person name="Hildebrand F."/>
            <person name="Pallen M.J."/>
        </authorList>
    </citation>
    <scope>NUCLEOTIDE SEQUENCE</scope>
    <source>
        <strain evidence="1">ChiHecec2B26-446</strain>
    </source>
</reference>
<dbReference type="AlphaFoldDB" id="A0A9D1PYY3"/>
<dbReference type="Pfam" id="PF06754">
    <property type="entry name" value="PhnG"/>
    <property type="match status" value="1"/>
</dbReference>
<dbReference type="GO" id="GO:0015716">
    <property type="term" value="P:organic phosphonate transport"/>
    <property type="evidence" value="ECO:0007669"/>
    <property type="project" value="InterPro"/>
</dbReference>
<proteinExistence type="predicted"/>
<gene>
    <name evidence="1" type="primary">phnG</name>
    <name evidence="1" type="ORF">H9894_10675</name>
</gene>
<organism evidence="1 2">
    <name type="scientific">Candidatus Desulfovibrio intestinipullorum</name>
    <dbReference type="NCBI Taxonomy" id="2838536"/>
    <lineage>
        <taxon>Bacteria</taxon>
        <taxon>Pseudomonadati</taxon>
        <taxon>Thermodesulfobacteriota</taxon>
        <taxon>Desulfovibrionia</taxon>
        <taxon>Desulfovibrionales</taxon>
        <taxon>Desulfovibrionaceae</taxon>
        <taxon>Desulfovibrio</taxon>
    </lineage>
</organism>
<dbReference type="GO" id="GO:0019634">
    <property type="term" value="P:organic phosphonate metabolic process"/>
    <property type="evidence" value="ECO:0007669"/>
    <property type="project" value="InterPro"/>
</dbReference>
<keyword evidence="1" id="KW-0456">Lyase</keyword>
<dbReference type="NCBIfam" id="TIGR03293">
    <property type="entry name" value="PhnG_redo"/>
    <property type="match status" value="1"/>
</dbReference>
<dbReference type="GO" id="GO:0016829">
    <property type="term" value="F:lyase activity"/>
    <property type="evidence" value="ECO:0007669"/>
    <property type="project" value="UniProtKB-KW"/>
</dbReference>
<accession>A0A9D1PYY3</accession>
<dbReference type="InterPro" id="IPR009609">
    <property type="entry name" value="Phosphonate_metab_PhnG"/>
</dbReference>
<name>A0A9D1PYY3_9BACT</name>
<dbReference type="Proteomes" id="UP000886752">
    <property type="component" value="Unassembled WGS sequence"/>
</dbReference>
<comment type="caution">
    <text evidence="1">The sequence shown here is derived from an EMBL/GenBank/DDBJ whole genome shotgun (WGS) entry which is preliminary data.</text>
</comment>